<comment type="subunit">
    <text evidence="11">Homodimer.</text>
</comment>
<organism evidence="15 16">
    <name type="scientific">Paenibacillus alvei TS-15</name>
    <dbReference type="NCBI Taxonomy" id="1117108"/>
    <lineage>
        <taxon>Bacteria</taxon>
        <taxon>Bacillati</taxon>
        <taxon>Bacillota</taxon>
        <taxon>Bacilli</taxon>
        <taxon>Bacillales</taxon>
        <taxon>Paenibacillaceae</taxon>
        <taxon>Paenibacillus</taxon>
    </lineage>
</organism>
<dbReference type="Pfam" id="PF00579">
    <property type="entry name" value="tRNA-synt_1b"/>
    <property type="match status" value="1"/>
</dbReference>
<feature type="binding site" evidence="11">
    <location>
        <position position="168"/>
    </location>
    <ligand>
        <name>L-tyrosine</name>
        <dbReference type="ChEBI" id="CHEBI:58315"/>
    </ligand>
</feature>
<keyword evidence="8 11" id="KW-0030">Aminoacyl-tRNA synthetase</keyword>
<evidence type="ECO:0000256" key="5">
    <source>
        <dbReference type="ARBA" id="ARBA00022840"/>
    </source>
</evidence>
<evidence type="ECO:0000256" key="2">
    <source>
        <dbReference type="ARBA" id="ARBA00022490"/>
    </source>
</evidence>
<dbReference type="CDD" id="cd00805">
    <property type="entry name" value="TyrRS_core"/>
    <property type="match status" value="1"/>
</dbReference>
<evidence type="ECO:0000256" key="4">
    <source>
        <dbReference type="ARBA" id="ARBA00022741"/>
    </source>
</evidence>
<dbReference type="PATRIC" id="fig|1117108.3.peg.2103"/>
<feature type="short sequence motif" description="'HIGH' region" evidence="11">
    <location>
        <begin position="39"/>
        <end position="48"/>
    </location>
</feature>
<evidence type="ECO:0000313" key="16">
    <source>
        <dbReference type="Proteomes" id="UP000015344"/>
    </source>
</evidence>
<dbReference type="PROSITE" id="PS00178">
    <property type="entry name" value="AA_TRNA_LIGASE_I"/>
    <property type="match status" value="1"/>
</dbReference>
<keyword evidence="7 11" id="KW-0648">Protein biosynthesis</keyword>
<sequence>MNIIDELEWRGAINQQTDAEGLRKLTSEKSISLYCGVDPTGDSMHIGHLIPFMMLKRFQLAGHRPVILIGGATGTIGDPSGRTTERTLQTMDQVQNNVDALTAQMKKLFLNEGDTGLRMVNNYDWTHNVTILDFLRDYGKNFSVNTMLAKDIVASRLDTGISFTEFSYQILQSMDFHHLFVNEDVQLQIGGADQWGNITSGLDLIRKKEGSEAKAFGLTIPLMLKADGTKFGKTAGGAIWLDPNKTTPFEFYQFWANQDDRDVIRYLKFFTFLTQEQIKALEEKVQTEPHKREAQRVLAEEMTKFVHSEEALVQAQKITAALFSGDIKALTADEIEQGFKDMPTFHASKEEKNIVDWLVDLGIEPSKRQAREDIANGAISMNGEKVTDLEMSVTVDNSFDGRFIIIRKGKKSYSLVKLGE</sequence>
<evidence type="ECO:0000259" key="14">
    <source>
        <dbReference type="Pfam" id="PF22421"/>
    </source>
</evidence>
<dbReference type="InterPro" id="IPR024107">
    <property type="entry name" value="Tyr-tRNA-ligase_bac_1"/>
</dbReference>
<evidence type="ECO:0000256" key="10">
    <source>
        <dbReference type="ARBA" id="ARBA00060965"/>
    </source>
</evidence>
<comment type="caution">
    <text evidence="15">The sequence shown here is derived from an EMBL/GenBank/DDBJ whole genome shotgun (WGS) entry which is preliminary data.</text>
</comment>
<keyword evidence="3 11" id="KW-0436">Ligase</keyword>
<dbReference type="GO" id="GO:0003723">
    <property type="term" value="F:RNA binding"/>
    <property type="evidence" value="ECO:0007669"/>
    <property type="project" value="UniProtKB-KW"/>
</dbReference>
<evidence type="ECO:0000256" key="7">
    <source>
        <dbReference type="ARBA" id="ARBA00022917"/>
    </source>
</evidence>
<keyword evidence="13" id="KW-0175">Coiled coil</keyword>
<gene>
    <name evidence="11" type="primary">tyrS</name>
    <name evidence="15" type="ORF">PAALTS15_10139</name>
</gene>
<dbReference type="FunFam" id="3.40.50.620:FF:000008">
    <property type="entry name" value="Tyrosine--tRNA ligase"/>
    <property type="match status" value="1"/>
</dbReference>
<dbReference type="InterPro" id="IPR001412">
    <property type="entry name" value="aa-tRNA-synth_I_CS"/>
</dbReference>
<dbReference type="HAMAP" id="MF_02006">
    <property type="entry name" value="Tyr_tRNA_synth_type1"/>
    <property type="match status" value="1"/>
</dbReference>
<proteinExistence type="inferred from homology"/>
<evidence type="ECO:0000256" key="12">
    <source>
        <dbReference type="PROSITE-ProRule" id="PRU00182"/>
    </source>
</evidence>
<evidence type="ECO:0000256" key="9">
    <source>
        <dbReference type="ARBA" id="ARBA00048248"/>
    </source>
</evidence>
<dbReference type="PANTHER" id="PTHR11766">
    <property type="entry name" value="TYROSYL-TRNA SYNTHETASE"/>
    <property type="match status" value="1"/>
</dbReference>
<dbReference type="InterPro" id="IPR002307">
    <property type="entry name" value="Tyr-tRNA-ligase"/>
</dbReference>
<keyword evidence="6 12" id="KW-0694">RNA-binding</keyword>
<dbReference type="Gene3D" id="3.10.290.10">
    <property type="entry name" value="RNA-binding S4 domain"/>
    <property type="match status" value="1"/>
</dbReference>
<dbReference type="AlphaFoldDB" id="S9TY81"/>
<dbReference type="CDD" id="cd00165">
    <property type="entry name" value="S4"/>
    <property type="match status" value="1"/>
</dbReference>
<dbReference type="SUPFAM" id="SSF55174">
    <property type="entry name" value="Alpha-L RNA-binding motif"/>
    <property type="match status" value="1"/>
</dbReference>
<dbReference type="PANTHER" id="PTHR11766:SF0">
    <property type="entry name" value="TYROSINE--TRNA LIGASE, MITOCHONDRIAL"/>
    <property type="match status" value="1"/>
</dbReference>
<reference evidence="15 16" key="1">
    <citation type="submission" date="2013-05" db="EMBL/GenBank/DDBJ databases">
        <authorList>
            <person name="Strain E.A."/>
            <person name="Brown E."/>
            <person name="Allard M.W."/>
            <person name="Luo Y.L."/>
        </authorList>
    </citation>
    <scope>NUCLEOTIDE SEQUENCE [LARGE SCALE GENOMIC DNA]</scope>
    <source>
        <strain evidence="15 16">TS-15</strain>
    </source>
</reference>
<dbReference type="EMBL" id="ATMT01000044">
    <property type="protein sequence ID" value="EPY07146.1"/>
    <property type="molecule type" value="Genomic_DNA"/>
</dbReference>
<keyword evidence="4 11" id="KW-0547">Nucleotide-binding</keyword>
<dbReference type="eggNOG" id="COG0162">
    <property type="taxonomic scope" value="Bacteria"/>
</dbReference>
<dbReference type="SUPFAM" id="SSF52374">
    <property type="entry name" value="Nucleotidylyl transferase"/>
    <property type="match status" value="1"/>
</dbReference>
<dbReference type="InterPro" id="IPR002305">
    <property type="entry name" value="aa-tRNA-synth_Ic"/>
</dbReference>
<evidence type="ECO:0000313" key="15">
    <source>
        <dbReference type="EMBL" id="EPY07146.1"/>
    </source>
</evidence>
<evidence type="ECO:0000256" key="11">
    <source>
        <dbReference type="HAMAP-Rule" id="MF_02006"/>
    </source>
</evidence>
<keyword evidence="2 11" id="KW-0963">Cytoplasm</keyword>
<feature type="domain" description="Tyrosine--tRNA ligase SYY-like C-terminal" evidence="14">
    <location>
        <begin position="334"/>
        <end position="416"/>
    </location>
</feature>
<dbReference type="PRINTS" id="PR01040">
    <property type="entry name" value="TRNASYNTHTYR"/>
</dbReference>
<comment type="function">
    <text evidence="11">Catalyzes the attachment of tyrosine to tRNA(Tyr) in a two-step reaction: tyrosine is first activated by ATP to form Tyr-AMP and then transferred to the acceptor end of tRNA(Tyr).</text>
</comment>
<dbReference type="Gene3D" id="3.40.50.620">
    <property type="entry name" value="HUPs"/>
    <property type="match status" value="1"/>
</dbReference>
<evidence type="ECO:0000256" key="8">
    <source>
        <dbReference type="ARBA" id="ARBA00023146"/>
    </source>
</evidence>
<keyword evidence="5 11" id="KW-0067">ATP-binding</keyword>
<dbReference type="GO" id="GO:0006437">
    <property type="term" value="P:tyrosyl-tRNA aminoacylation"/>
    <property type="evidence" value="ECO:0007669"/>
    <property type="project" value="UniProtKB-UniRule"/>
</dbReference>
<dbReference type="GO" id="GO:0004831">
    <property type="term" value="F:tyrosine-tRNA ligase activity"/>
    <property type="evidence" value="ECO:0007669"/>
    <property type="project" value="UniProtKB-UniRule"/>
</dbReference>
<dbReference type="InterPro" id="IPR036986">
    <property type="entry name" value="S4_RNA-bd_sf"/>
</dbReference>
<name>S9TY81_PAEAL</name>
<dbReference type="InterPro" id="IPR024088">
    <property type="entry name" value="Tyr-tRNA-ligase_bac-type"/>
</dbReference>
<dbReference type="GO" id="GO:0005524">
    <property type="term" value="F:ATP binding"/>
    <property type="evidence" value="ECO:0007669"/>
    <property type="project" value="UniProtKB-UniRule"/>
</dbReference>
<evidence type="ECO:0000256" key="1">
    <source>
        <dbReference type="ARBA" id="ARBA00004496"/>
    </source>
</evidence>
<comment type="subcellular location">
    <subcellularLocation>
        <location evidence="1 11">Cytoplasm</location>
    </subcellularLocation>
</comment>
<dbReference type="GO" id="GO:0005829">
    <property type="term" value="C:cytosol"/>
    <property type="evidence" value="ECO:0007669"/>
    <property type="project" value="TreeGrafter"/>
</dbReference>
<dbReference type="FunFam" id="1.10.240.10:FF:000001">
    <property type="entry name" value="Tyrosine--tRNA ligase"/>
    <property type="match status" value="1"/>
</dbReference>
<dbReference type="InterPro" id="IPR014729">
    <property type="entry name" value="Rossmann-like_a/b/a_fold"/>
</dbReference>
<accession>S9TY81</accession>
<feature type="binding site" evidence="11">
    <location>
        <position position="233"/>
    </location>
    <ligand>
        <name>ATP</name>
        <dbReference type="ChEBI" id="CHEBI:30616"/>
    </ligand>
</feature>
<evidence type="ECO:0000256" key="3">
    <source>
        <dbReference type="ARBA" id="ARBA00022598"/>
    </source>
</evidence>
<feature type="binding site" evidence="11">
    <location>
        <position position="172"/>
    </location>
    <ligand>
        <name>L-tyrosine</name>
        <dbReference type="ChEBI" id="CHEBI:58315"/>
    </ligand>
</feature>
<dbReference type="Pfam" id="PF22421">
    <property type="entry name" value="SYY_C-terminal"/>
    <property type="match status" value="1"/>
</dbReference>
<dbReference type="InterPro" id="IPR054608">
    <property type="entry name" value="SYY-like_C"/>
</dbReference>
<feature type="short sequence motif" description="'KMSKS' region" evidence="11">
    <location>
        <begin position="230"/>
        <end position="234"/>
    </location>
</feature>
<comment type="similarity">
    <text evidence="10 11">Belongs to the class-I aminoacyl-tRNA synthetase family. TyrS type 1 subfamily.</text>
</comment>
<protein>
    <recommendedName>
        <fullName evidence="11">Tyrosine--tRNA ligase</fullName>
        <ecNumber evidence="11">6.1.1.1</ecNumber>
    </recommendedName>
    <alternativeName>
        <fullName evidence="11">Tyrosyl-tRNA synthetase</fullName>
        <shortName evidence="11">TyrRS</shortName>
    </alternativeName>
</protein>
<dbReference type="EC" id="6.1.1.1" evidence="11"/>
<dbReference type="PROSITE" id="PS50889">
    <property type="entry name" value="S4"/>
    <property type="match status" value="1"/>
</dbReference>
<dbReference type="GO" id="GO:0042803">
    <property type="term" value="F:protein homodimerization activity"/>
    <property type="evidence" value="ECO:0007669"/>
    <property type="project" value="UniProtKB-ARBA"/>
</dbReference>
<dbReference type="RefSeq" id="WP_021259441.1">
    <property type="nucleotide sequence ID" value="NZ_ATMT01000044.1"/>
</dbReference>
<dbReference type="NCBIfam" id="TIGR00234">
    <property type="entry name" value="tyrS"/>
    <property type="match status" value="1"/>
</dbReference>
<feature type="binding site" evidence="11">
    <location>
        <position position="34"/>
    </location>
    <ligand>
        <name>L-tyrosine</name>
        <dbReference type="ChEBI" id="CHEBI:58315"/>
    </ligand>
</feature>
<evidence type="ECO:0000256" key="6">
    <source>
        <dbReference type="ARBA" id="ARBA00022884"/>
    </source>
</evidence>
<comment type="catalytic activity">
    <reaction evidence="9 11">
        <text>tRNA(Tyr) + L-tyrosine + ATP = L-tyrosyl-tRNA(Tyr) + AMP + diphosphate + H(+)</text>
        <dbReference type="Rhea" id="RHEA:10220"/>
        <dbReference type="Rhea" id="RHEA-COMP:9706"/>
        <dbReference type="Rhea" id="RHEA-COMP:9707"/>
        <dbReference type="ChEBI" id="CHEBI:15378"/>
        <dbReference type="ChEBI" id="CHEBI:30616"/>
        <dbReference type="ChEBI" id="CHEBI:33019"/>
        <dbReference type="ChEBI" id="CHEBI:58315"/>
        <dbReference type="ChEBI" id="CHEBI:78442"/>
        <dbReference type="ChEBI" id="CHEBI:78536"/>
        <dbReference type="ChEBI" id="CHEBI:456215"/>
        <dbReference type="EC" id="6.1.1.1"/>
    </reaction>
</comment>
<dbReference type="Proteomes" id="UP000015344">
    <property type="component" value="Unassembled WGS sequence"/>
</dbReference>
<feature type="coiled-coil region" evidence="13">
    <location>
        <begin position="84"/>
        <end position="111"/>
    </location>
</feature>
<evidence type="ECO:0000256" key="13">
    <source>
        <dbReference type="SAM" id="Coils"/>
    </source>
</evidence>
<dbReference type="Gene3D" id="1.10.240.10">
    <property type="entry name" value="Tyrosyl-Transfer RNA Synthetase"/>
    <property type="match status" value="1"/>
</dbReference>